<feature type="binding site" evidence="10">
    <location>
        <position position="464"/>
    </location>
    <ligand>
        <name>substrate</name>
    </ligand>
</feature>
<dbReference type="FunFam" id="3.30.870.10:FF:000031">
    <property type="entry name" value="Tyrosyl-DNA phosphodiesterase 1"/>
    <property type="match status" value="1"/>
</dbReference>
<protein>
    <recommendedName>
        <fullName evidence="14">PNK FHA domain-containing protein</fullName>
    </recommendedName>
</protein>
<reference evidence="12 13" key="1">
    <citation type="journal article" date="2013" name="BMC Genomics">
        <title>The miniature genome of a carnivorous plant Genlisea aurea contains a low number of genes and short non-coding sequences.</title>
        <authorList>
            <person name="Leushkin E.V."/>
            <person name="Sutormin R.A."/>
            <person name="Nabieva E.R."/>
            <person name="Penin A.A."/>
            <person name="Kondrashov A.S."/>
            <person name="Logacheva M.D."/>
        </authorList>
    </citation>
    <scope>NUCLEOTIDE SEQUENCE [LARGE SCALE GENOMIC DNA]</scope>
</reference>
<feature type="non-terminal residue" evidence="12">
    <location>
        <position position="1"/>
    </location>
</feature>
<evidence type="ECO:0000256" key="11">
    <source>
        <dbReference type="PIRSR" id="PIRSR610347-3"/>
    </source>
</evidence>
<evidence type="ECO:0000256" key="2">
    <source>
        <dbReference type="ARBA" id="ARBA00010205"/>
    </source>
</evidence>
<evidence type="ECO:0000256" key="6">
    <source>
        <dbReference type="ARBA" id="ARBA00022839"/>
    </source>
</evidence>
<dbReference type="PANTHER" id="PTHR12415:SF0">
    <property type="entry name" value="TYROSYL-DNA PHOSPHODIESTERASE 1"/>
    <property type="match status" value="1"/>
</dbReference>
<dbReference type="Gene3D" id="3.30.870.10">
    <property type="entry name" value="Endonuclease Chain A"/>
    <property type="match status" value="2"/>
</dbReference>
<dbReference type="CDD" id="cd09122">
    <property type="entry name" value="PLDc_Tdp1_1"/>
    <property type="match status" value="1"/>
</dbReference>
<organism evidence="12 13">
    <name type="scientific">Genlisea aurea</name>
    <dbReference type="NCBI Taxonomy" id="192259"/>
    <lineage>
        <taxon>Eukaryota</taxon>
        <taxon>Viridiplantae</taxon>
        <taxon>Streptophyta</taxon>
        <taxon>Embryophyta</taxon>
        <taxon>Tracheophyta</taxon>
        <taxon>Spermatophyta</taxon>
        <taxon>Magnoliopsida</taxon>
        <taxon>eudicotyledons</taxon>
        <taxon>Gunneridae</taxon>
        <taxon>Pentapetalae</taxon>
        <taxon>asterids</taxon>
        <taxon>lamiids</taxon>
        <taxon>Lamiales</taxon>
        <taxon>Lentibulariaceae</taxon>
        <taxon>Genlisea</taxon>
    </lineage>
</organism>
<dbReference type="CDD" id="cd22671">
    <property type="entry name" value="FHA_APTX-like"/>
    <property type="match status" value="1"/>
</dbReference>
<comment type="subcellular location">
    <subcellularLocation>
        <location evidence="1">Nucleus</location>
    </subcellularLocation>
</comment>
<keyword evidence="8" id="KW-0539">Nucleus</keyword>
<dbReference type="Gene3D" id="2.60.200.20">
    <property type="match status" value="1"/>
</dbReference>
<evidence type="ECO:0008006" key="14">
    <source>
        <dbReference type="Google" id="ProtNLM"/>
    </source>
</evidence>
<dbReference type="GO" id="GO:0017005">
    <property type="term" value="F:3'-tyrosyl-DNA phosphodiesterase activity"/>
    <property type="evidence" value="ECO:0007669"/>
    <property type="project" value="TreeGrafter"/>
</dbReference>
<dbReference type="Proteomes" id="UP000015453">
    <property type="component" value="Unassembled WGS sequence"/>
</dbReference>
<evidence type="ECO:0000256" key="7">
    <source>
        <dbReference type="ARBA" id="ARBA00023204"/>
    </source>
</evidence>
<dbReference type="GO" id="GO:0005634">
    <property type="term" value="C:nucleus"/>
    <property type="evidence" value="ECO:0007669"/>
    <property type="project" value="UniProtKB-SubCell"/>
</dbReference>
<keyword evidence="6" id="KW-0269">Exonuclease</keyword>
<dbReference type="EMBL" id="AUSU01004765">
    <property type="protein sequence ID" value="EPS64521.1"/>
    <property type="molecule type" value="Genomic_DNA"/>
</dbReference>
<name>S8CIL9_9LAMI</name>
<proteinExistence type="inferred from homology"/>
<evidence type="ECO:0000256" key="9">
    <source>
        <dbReference type="PIRSR" id="PIRSR610347-1"/>
    </source>
</evidence>
<evidence type="ECO:0000256" key="3">
    <source>
        <dbReference type="ARBA" id="ARBA00022722"/>
    </source>
</evidence>
<dbReference type="GO" id="GO:0004527">
    <property type="term" value="F:exonuclease activity"/>
    <property type="evidence" value="ECO:0007669"/>
    <property type="project" value="UniProtKB-KW"/>
</dbReference>
<evidence type="ECO:0000256" key="5">
    <source>
        <dbReference type="ARBA" id="ARBA00022801"/>
    </source>
</evidence>
<dbReference type="GO" id="GO:0003690">
    <property type="term" value="F:double-stranded DNA binding"/>
    <property type="evidence" value="ECO:0007669"/>
    <property type="project" value="TreeGrafter"/>
</dbReference>
<feature type="active site" description="Proton donor/acceptor" evidence="9">
    <location>
        <position position="462"/>
    </location>
</feature>
<gene>
    <name evidence="12" type="ORF">M569_10259</name>
</gene>
<dbReference type="GO" id="GO:0006281">
    <property type="term" value="P:DNA repair"/>
    <property type="evidence" value="ECO:0007669"/>
    <property type="project" value="UniProtKB-KW"/>
</dbReference>
<feature type="active site" description="Nucleophile" evidence="9">
    <location>
        <position position="233"/>
    </location>
</feature>
<dbReference type="FunFam" id="3.30.870.10:FF:000028">
    <property type="entry name" value="Tyrosyl-DNA phosphodiesterase 1"/>
    <property type="match status" value="1"/>
</dbReference>
<keyword evidence="3" id="KW-0540">Nuclease</keyword>
<dbReference type="GO" id="GO:0003697">
    <property type="term" value="F:single-stranded DNA binding"/>
    <property type="evidence" value="ECO:0007669"/>
    <property type="project" value="TreeGrafter"/>
</dbReference>
<evidence type="ECO:0000313" key="12">
    <source>
        <dbReference type="EMBL" id="EPS64521.1"/>
    </source>
</evidence>
<dbReference type="Pfam" id="PF06087">
    <property type="entry name" value="Tyr-DNA_phospho"/>
    <property type="match status" value="1"/>
</dbReference>
<sequence>KTGYLVPLNDDLEEEASIPTISLTDEISYVGRDSIPEVDRRLSRRHLSINVLADTSASILVEGSNPVVLRSSNGRKKLSSGQKSTIQPGDVIEMLPGQYFFKYVPVSHCNGERSPKIDLQKSWLKGEEEEEEKTGKLRSSFRLLRVKGLPGWANSNAVSITDVIQGDVLVAVISNYMVDTDWLLSECPRLKKVPHVLVIHGEGDGALEYMKRSKPSNWILHKPPLPISYGTHHSKAMFLVYPRGIRVVIHTANMIYADWNNKTQGLWMQDFPWKKKDHNGGCCEFENDLVDYLRTLKCPEFDIDLPAIGRFSLNAKFFNKFDYQAATVRLVASVPGYHSGSSLRKWGHMKLRSILQDCTFDDRFEKSPLIYQFSSLGSVDEKWMNELASSMLAGTAENKNPLGTGKASIIWPTVEDVRCSLEGYAAGNSIPSPQKNVEKAFLNKYWSKWRARHTGRCRAMPHIKTFCRYDGQNLAWLLLTSSNLSKAAWGALQKNGSQLMIRSYEVPYSF</sequence>
<evidence type="ECO:0000313" key="13">
    <source>
        <dbReference type="Proteomes" id="UP000015453"/>
    </source>
</evidence>
<dbReference type="SUPFAM" id="SSF56024">
    <property type="entry name" value="Phospholipase D/nuclease"/>
    <property type="match status" value="2"/>
</dbReference>
<keyword evidence="4" id="KW-0227">DNA damage</keyword>
<dbReference type="PANTHER" id="PTHR12415">
    <property type="entry name" value="TYROSYL-DNA PHOSPHODIESTERASE 1"/>
    <property type="match status" value="1"/>
</dbReference>
<keyword evidence="5" id="KW-0378">Hydrolase</keyword>
<evidence type="ECO:0000256" key="1">
    <source>
        <dbReference type="ARBA" id="ARBA00004123"/>
    </source>
</evidence>
<evidence type="ECO:0000256" key="8">
    <source>
        <dbReference type="ARBA" id="ARBA00023242"/>
    </source>
</evidence>
<feature type="non-terminal residue" evidence="12">
    <location>
        <position position="510"/>
    </location>
</feature>
<evidence type="ECO:0000256" key="4">
    <source>
        <dbReference type="ARBA" id="ARBA00022763"/>
    </source>
</evidence>
<feature type="site" description="Interaction with DNA" evidence="11">
    <location>
        <position position="485"/>
    </location>
</feature>
<feature type="binding site" evidence="10">
    <location>
        <position position="235"/>
    </location>
    <ligand>
        <name>substrate</name>
    </ligand>
</feature>
<accession>S8CIL9</accession>
<dbReference type="InterPro" id="IPR010347">
    <property type="entry name" value="Tdp1"/>
</dbReference>
<dbReference type="AlphaFoldDB" id="S8CIL9"/>
<evidence type="ECO:0000256" key="10">
    <source>
        <dbReference type="PIRSR" id="PIRSR610347-2"/>
    </source>
</evidence>
<comment type="caution">
    <text evidence="12">The sequence shown here is derived from an EMBL/GenBank/DDBJ whole genome shotgun (WGS) entry which is preliminary data.</text>
</comment>
<dbReference type="InterPro" id="IPR008984">
    <property type="entry name" value="SMAD_FHA_dom_sf"/>
</dbReference>
<dbReference type="SUPFAM" id="SSF49879">
    <property type="entry name" value="SMAD/FHA domain"/>
    <property type="match status" value="1"/>
</dbReference>
<comment type="similarity">
    <text evidence="2">Belongs to the tyrosyl-DNA phosphodiesterase family.</text>
</comment>
<keyword evidence="13" id="KW-1185">Reference proteome</keyword>
<dbReference type="OrthoDB" id="47785at2759"/>
<keyword evidence="7" id="KW-0234">DNA repair</keyword>